<proteinExistence type="inferred from homology"/>
<organism evidence="4 5">
    <name type="scientific">Pyrus ussuriensis x Pyrus communis</name>
    <dbReference type="NCBI Taxonomy" id="2448454"/>
    <lineage>
        <taxon>Eukaryota</taxon>
        <taxon>Viridiplantae</taxon>
        <taxon>Streptophyta</taxon>
        <taxon>Embryophyta</taxon>
        <taxon>Tracheophyta</taxon>
        <taxon>Spermatophyta</taxon>
        <taxon>Magnoliopsida</taxon>
        <taxon>eudicotyledons</taxon>
        <taxon>Gunneridae</taxon>
        <taxon>Pentapetalae</taxon>
        <taxon>rosids</taxon>
        <taxon>fabids</taxon>
        <taxon>Rosales</taxon>
        <taxon>Rosaceae</taxon>
        <taxon>Amygdaloideae</taxon>
        <taxon>Maleae</taxon>
        <taxon>Pyrus</taxon>
    </lineage>
</organism>
<dbReference type="Gene3D" id="2.40.50.140">
    <property type="entry name" value="Nucleic acid-binding proteins"/>
    <property type="match status" value="1"/>
</dbReference>
<dbReference type="GO" id="GO:0006260">
    <property type="term" value="P:DNA replication"/>
    <property type="evidence" value="ECO:0007669"/>
    <property type="project" value="InterPro"/>
</dbReference>
<dbReference type="PANTHER" id="PTHR47058:SF3">
    <property type="entry name" value="REPLICATION PROTEIN A 14 KDA SUBUNIT A-RELATED"/>
    <property type="match status" value="1"/>
</dbReference>
<dbReference type="AlphaFoldDB" id="A0A5N5FXE0"/>
<evidence type="ECO:0000313" key="5">
    <source>
        <dbReference type="Proteomes" id="UP000327157"/>
    </source>
</evidence>
<name>A0A5N5FXE0_9ROSA</name>
<evidence type="ECO:0000256" key="2">
    <source>
        <dbReference type="ARBA" id="ARBA00009761"/>
    </source>
</evidence>
<dbReference type="InterPro" id="IPR013970">
    <property type="entry name" value="Rfa2"/>
</dbReference>
<dbReference type="CDD" id="cd04479">
    <property type="entry name" value="RPA3"/>
    <property type="match status" value="1"/>
</dbReference>
<protein>
    <submittedName>
        <fullName evidence="4">Replication protein A 14 kDa subunit B-like</fullName>
    </submittedName>
</protein>
<evidence type="ECO:0000256" key="3">
    <source>
        <dbReference type="ARBA" id="ARBA00023242"/>
    </source>
</evidence>
<dbReference type="InterPro" id="IPR012340">
    <property type="entry name" value="NA-bd_OB-fold"/>
</dbReference>
<dbReference type="Proteomes" id="UP000327157">
    <property type="component" value="Chromosome 14"/>
</dbReference>
<dbReference type="GO" id="GO:0031981">
    <property type="term" value="C:nuclear lumen"/>
    <property type="evidence" value="ECO:0007669"/>
    <property type="project" value="UniProtKB-ARBA"/>
</dbReference>
<comment type="similarity">
    <text evidence="2">Belongs to the replication factor A protein 3 family.</text>
</comment>
<dbReference type="OrthoDB" id="188186at2759"/>
<dbReference type="GO" id="GO:0006281">
    <property type="term" value="P:DNA repair"/>
    <property type="evidence" value="ECO:0007669"/>
    <property type="project" value="InterPro"/>
</dbReference>
<dbReference type="Pfam" id="PF08661">
    <property type="entry name" value="Rep_fac-A_3"/>
    <property type="match status" value="1"/>
</dbReference>
<dbReference type="GO" id="GO:0003677">
    <property type="term" value="F:DNA binding"/>
    <property type="evidence" value="ECO:0007669"/>
    <property type="project" value="InterPro"/>
</dbReference>
<comment type="subcellular location">
    <subcellularLocation>
        <location evidence="1">Nucleus</location>
    </subcellularLocation>
</comment>
<keyword evidence="5" id="KW-1185">Reference proteome</keyword>
<reference evidence="4 5" key="3">
    <citation type="submission" date="2019-11" db="EMBL/GenBank/DDBJ databases">
        <title>A de novo genome assembly of a pear dwarfing rootstock.</title>
        <authorList>
            <person name="Wang F."/>
            <person name="Wang J."/>
            <person name="Li S."/>
            <person name="Zhang Y."/>
            <person name="Fang M."/>
            <person name="Ma L."/>
            <person name="Zhao Y."/>
            <person name="Jiang S."/>
        </authorList>
    </citation>
    <scope>NUCLEOTIDE SEQUENCE [LARGE SCALE GENOMIC DNA]</scope>
    <source>
        <strain evidence="4">S2</strain>
        <tissue evidence="4">Leaf</tissue>
    </source>
</reference>
<reference evidence="4 5" key="1">
    <citation type="submission" date="2019-09" db="EMBL/GenBank/DDBJ databases">
        <authorList>
            <person name="Ou C."/>
        </authorList>
    </citation>
    <scope>NUCLEOTIDE SEQUENCE [LARGE SCALE GENOMIC DNA]</scope>
    <source>
        <strain evidence="4">S2</strain>
        <tissue evidence="4">Leaf</tissue>
    </source>
</reference>
<gene>
    <name evidence="4" type="ORF">D8674_010974</name>
</gene>
<evidence type="ECO:0000313" key="4">
    <source>
        <dbReference type="EMBL" id="KAB2607806.1"/>
    </source>
</evidence>
<keyword evidence="3" id="KW-0539">Nucleus</keyword>
<accession>A0A5N5FXE0</accession>
<reference evidence="5" key="2">
    <citation type="submission" date="2019-10" db="EMBL/GenBank/DDBJ databases">
        <title>A de novo genome assembly of a pear dwarfing rootstock.</title>
        <authorList>
            <person name="Wang F."/>
            <person name="Wang J."/>
            <person name="Li S."/>
            <person name="Zhang Y."/>
            <person name="Fang M."/>
            <person name="Ma L."/>
            <person name="Zhao Y."/>
            <person name="Jiang S."/>
        </authorList>
    </citation>
    <scope>NUCLEOTIDE SEQUENCE [LARGE SCALE GENOMIC DNA]</scope>
</reference>
<sequence>MGWDLVSSFSQASVQYNLIYKLPKTRTNIYRDASERHVEFDERVDLDGDNDLEETIEDEVEYEGEDAGLYLGLSPACKRLLGVSITQAPSFTSSSGDMDTSNPVVFVNAELLRLYVGRRVRALIQVVRTEGGTVIGNSTDGKELVVKGTPPVPLTKFVEVIGIADSDKSIHAEIWNNFGETIDTSSYNQLCQLANGEYKQLFI</sequence>
<dbReference type="SUPFAM" id="SSF50249">
    <property type="entry name" value="Nucleic acid-binding proteins"/>
    <property type="match status" value="1"/>
</dbReference>
<dbReference type="PANTHER" id="PTHR47058">
    <property type="entry name" value="REPLICATION PROTEIN A 14 KDA SUBUNIT A-RELATED"/>
    <property type="match status" value="1"/>
</dbReference>
<dbReference type="EMBL" id="SMOL01000553">
    <property type="protein sequence ID" value="KAB2607806.1"/>
    <property type="molecule type" value="Genomic_DNA"/>
</dbReference>
<comment type="caution">
    <text evidence="4">The sequence shown here is derived from an EMBL/GenBank/DDBJ whole genome shotgun (WGS) entry which is preliminary data.</text>
</comment>
<evidence type="ECO:0000256" key="1">
    <source>
        <dbReference type="ARBA" id="ARBA00004123"/>
    </source>
</evidence>
<dbReference type="GO" id="GO:0006310">
    <property type="term" value="P:DNA recombination"/>
    <property type="evidence" value="ECO:0007669"/>
    <property type="project" value="InterPro"/>
</dbReference>